<evidence type="ECO:0000256" key="1">
    <source>
        <dbReference type="ARBA" id="ARBA00000900"/>
    </source>
</evidence>
<evidence type="ECO:0000259" key="13">
    <source>
        <dbReference type="PROSITE" id="PS51081"/>
    </source>
</evidence>
<dbReference type="GO" id="GO:0008270">
    <property type="term" value="F:zinc ion binding"/>
    <property type="evidence" value="ECO:0007669"/>
    <property type="project" value="UniProtKB-KW"/>
</dbReference>
<dbReference type="Proteomes" id="UP000078284">
    <property type="component" value="Chromosome 5"/>
</dbReference>
<dbReference type="AlphaFoldDB" id="A0A178UC45"/>
<dbReference type="PROSITE" id="PS51081">
    <property type="entry name" value="ZF_SIAH"/>
    <property type="match status" value="2"/>
</dbReference>
<proteinExistence type="inferred from homology"/>
<evidence type="ECO:0000256" key="3">
    <source>
        <dbReference type="ARBA" id="ARBA00009119"/>
    </source>
</evidence>
<dbReference type="InterPro" id="IPR044286">
    <property type="entry name" value="SINL_plant"/>
</dbReference>
<evidence type="ECO:0000259" key="12">
    <source>
        <dbReference type="PROSITE" id="PS50089"/>
    </source>
</evidence>
<dbReference type="Pfam" id="PF21361">
    <property type="entry name" value="Sina_ZnF"/>
    <property type="match status" value="2"/>
</dbReference>
<evidence type="ECO:0000313" key="15">
    <source>
        <dbReference type="Proteomes" id="UP000078284"/>
    </source>
</evidence>
<evidence type="ECO:0000256" key="9">
    <source>
        <dbReference type="ARBA" id="ARBA00022833"/>
    </source>
</evidence>
<reference evidence="15" key="1">
    <citation type="journal article" date="2016" name="Proc. Natl. Acad. Sci. U.S.A.">
        <title>Chromosome-level assembly of Arabidopsis thaliana Ler reveals the extent of translocation and inversion polymorphisms.</title>
        <authorList>
            <person name="Zapata L."/>
            <person name="Ding J."/>
            <person name="Willing E.M."/>
            <person name="Hartwig B."/>
            <person name="Bezdan D."/>
            <person name="Jiao W.B."/>
            <person name="Patel V."/>
            <person name="Velikkakam James G."/>
            <person name="Koornneef M."/>
            <person name="Ossowski S."/>
            <person name="Schneeberger K."/>
        </authorList>
    </citation>
    <scope>NUCLEOTIDE SEQUENCE [LARGE SCALE GENOMIC DNA]</scope>
    <source>
        <strain evidence="15">cv. Landsberg erecta</strain>
    </source>
</reference>
<feature type="domain" description="RING-type" evidence="12">
    <location>
        <begin position="38"/>
        <end position="74"/>
    </location>
</feature>
<dbReference type="EMBL" id="LUHQ01000005">
    <property type="protein sequence ID" value="OAO91245.1"/>
    <property type="molecule type" value="Genomic_DNA"/>
</dbReference>
<keyword evidence="5" id="KW-0808">Transferase</keyword>
<evidence type="ECO:0000256" key="2">
    <source>
        <dbReference type="ARBA" id="ARBA00004906"/>
    </source>
</evidence>
<protein>
    <recommendedName>
        <fullName evidence="4">RING-type E3 ubiquitin transferase</fullName>
        <ecNumber evidence="4">2.3.2.27</ecNumber>
    </recommendedName>
</protein>
<feature type="domain" description="SIAH-type" evidence="13">
    <location>
        <begin position="91"/>
        <end position="149"/>
    </location>
</feature>
<sequence length="536" mass="60586">MVRASISEALISQGDGGERVAKRQRSAIVLLDLDILDCPICCEALTSPIFQCDNGHLACGSCCPKLSNKCPACTLPVGHSRSRAMESVLESILIPCPNVRFGCTKSFFYGKESAHEKECIFSQCSCPSSVCDYTGSYKDLYAHYKLTHSTNIFWNIKRFRCGNFFTTSMLISDKILIKRVHEKKLLLAVQCFREPCGVYVTVSFIAPSAPEVGEFSYQLSYNVDGHTVTYESPEVKRVCKVIFETPQENFMLIPHSLLRGDLLEMQVFIIENVDQEIQAEYENRSKLESTEINGDMVGALEALISQGHGGERVAKRQRSATLLDLDILDCPICCEGLTCPIFQPMENILESILVTCPNDMFGCTESFLYGKKSTHEEECIFSLCSCPSLDCEYSGRYEDLYDHYKLTHISNSYWTTNCFRSSIPYKAPMLISDKIQITRVYEKKILFAVQCFRESCGVYVTVSCIAPSAPEVGQFSYQISYTVDEHTMVYRSPQMKRVRKVSFETPQENFMLIPHNLLRSELLDIKLSIVETSNQE</sequence>
<evidence type="ECO:0000256" key="6">
    <source>
        <dbReference type="ARBA" id="ARBA00022723"/>
    </source>
</evidence>
<evidence type="ECO:0000256" key="5">
    <source>
        <dbReference type="ARBA" id="ARBA00022679"/>
    </source>
</evidence>
<dbReference type="InterPro" id="IPR013083">
    <property type="entry name" value="Znf_RING/FYVE/PHD"/>
</dbReference>
<keyword evidence="7 11" id="KW-0863">Zinc-finger</keyword>
<dbReference type="GO" id="GO:0061630">
    <property type="term" value="F:ubiquitin protein ligase activity"/>
    <property type="evidence" value="ECO:0007669"/>
    <property type="project" value="UniProtKB-EC"/>
</dbReference>
<evidence type="ECO:0000256" key="4">
    <source>
        <dbReference type="ARBA" id="ARBA00012483"/>
    </source>
</evidence>
<comment type="function">
    <text evidence="10">E3 ubiquitin-protein ligase that mediates ubiquitination and subsequent proteasomal degradation of target proteins. E3 ubiquitin ligases accept ubiquitin from an E2 ubiquitin-conjugating enzyme in the form of a thioester and then directly transfers the ubiquitin to targeted substrates. It probably triggers the ubiquitin-mediated degradation of different substrates.</text>
</comment>
<dbReference type="InterPro" id="IPR001841">
    <property type="entry name" value="Znf_RING"/>
</dbReference>
<accession>A0A178UC45</accession>
<dbReference type="InterPro" id="IPR013010">
    <property type="entry name" value="Znf_SIAH"/>
</dbReference>
<dbReference type="UniPathway" id="UPA00143"/>
<keyword evidence="6" id="KW-0479">Metal-binding</keyword>
<comment type="catalytic activity">
    <reaction evidence="1">
        <text>S-ubiquitinyl-[E2 ubiquitin-conjugating enzyme]-L-cysteine + [acceptor protein]-L-lysine = [E2 ubiquitin-conjugating enzyme]-L-cysteine + N(6)-ubiquitinyl-[acceptor protein]-L-lysine.</text>
        <dbReference type="EC" id="2.3.2.27"/>
    </reaction>
</comment>
<comment type="caution">
    <text evidence="14">The sequence shown here is derived from an EMBL/GenBank/DDBJ whole genome shotgun (WGS) entry which is preliminary data.</text>
</comment>
<keyword evidence="8" id="KW-0833">Ubl conjugation pathway</keyword>
<gene>
    <name evidence="14" type="ordered locus">AXX17_At5g35090</name>
</gene>
<dbReference type="CDD" id="cd16571">
    <property type="entry name" value="RING-HC_SIAHs"/>
    <property type="match status" value="1"/>
</dbReference>
<dbReference type="SUPFAM" id="SSF49599">
    <property type="entry name" value="TRAF domain-like"/>
    <property type="match status" value="2"/>
</dbReference>
<keyword evidence="9" id="KW-0862">Zinc</keyword>
<dbReference type="PROSITE" id="PS50089">
    <property type="entry name" value="ZF_RING_2"/>
    <property type="match status" value="1"/>
</dbReference>
<dbReference type="Gene3D" id="3.30.40.10">
    <property type="entry name" value="Zinc/RING finger domain, C3HC4 (zinc finger)"/>
    <property type="match status" value="2"/>
</dbReference>
<dbReference type="PANTHER" id="PTHR46632:SF3">
    <property type="entry name" value="E3 UBIQUITIN-PROTEIN LIGASE SINA-LIKE 7-RELATED"/>
    <property type="match status" value="1"/>
</dbReference>
<dbReference type="GO" id="GO:0016567">
    <property type="term" value="P:protein ubiquitination"/>
    <property type="evidence" value="ECO:0007669"/>
    <property type="project" value="UniProtKB-UniPathway"/>
</dbReference>
<dbReference type="Pfam" id="PF21362">
    <property type="entry name" value="Sina_RING"/>
    <property type="match status" value="1"/>
</dbReference>
<evidence type="ECO:0000313" key="14">
    <source>
        <dbReference type="EMBL" id="OAO91245.1"/>
    </source>
</evidence>
<feature type="domain" description="SIAH-type" evidence="13">
    <location>
        <begin position="351"/>
        <end position="409"/>
    </location>
</feature>
<comment type="similarity">
    <text evidence="3">Belongs to the SINA (Seven in absentia) family.</text>
</comment>
<name>A0A178UC45_ARATH</name>
<evidence type="ECO:0000256" key="7">
    <source>
        <dbReference type="ARBA" id="ARBA00022771"/>
    </source>
</evidence>
<evidence type="ECO:0000256" key="10">
    <source>
        <dbReference type="ARBA" id="ARBA00024004"/>
    </source>
</evidence>
<organism evidence="14 15">
    <name type="scientific">Arabidopsis thaliana</name>
    <name type="common">Mouse-ear cress</name>
    <dbReference type="NCBI Taxonomy" id="3702"/>
    <lineage>
        <taxon>Eukaryota</taxon>
        <taxon>Viridiplantae</taxon>
        <taxon>Streptophyta</taxon>
        <taxon>Embryophyta</taxon>
        <taxon>Tracheophyta</taxon>
        <taxon>Spermatophyta</taxon>
        <taxon>Magnoliopsida</taxon>
        <taxon>eudicotyledons</taxon>
        <taxon>Gunneridae</taxon>
        <taxon>Pentapetalae</taxon>
        <taxon>rosids</taxon>
        <taxon>malvids</taxon>
        <taxon>Brassicales</taxon>
        <taxon>Brassicaceae</taxon>
        <taxon>Camelineae</taxon>
        <taxon>Arabidopsis</taxon>
    </lineage>
</organism>
<evidence type="ECO:0000256" key="11">
    <source>
        <dbReference type="PROSITE-ProRule" id="PRU00455"/>
    </source>
</evidence>
<dbReference type="EC" id="2.3.2.27" evidence="4"/>
<evidence type="ECO:0000256" key="8">
    <source>
        <dbReference type="ARBA" id="ARBA00022786"/>
    </source>
</evidence>
<dbReference type="PANTHER" id="PTHR46632">
    <property type="entry name" value="E3 UBIQUITIN-PROTEIN LIGASE SINA-LIKE 4"/>
    <property type="match status" value="1"/>
</dbReference>
<dbReference type="InterPro" id="IPR049548">
    <property type="entry name" value="Sina-like_RING"/>
</dbReference>
<dbReference type="ExpressionAtlas" id="A0A178UC45">
    <property type="expression patterns" value="differential"/>
</dbReference>
<comment type="pathway">
    <text evidence="2">Protein modification; protein ubiquitination.</text>
</comment>